<keyword evidence="1" id="KW-0540">Nuclease</keyword>
<organism evidence="6 7">
    <name type="scientific">Eiseniibacteriota bacterium</name>
    <dbReference type="NCBI Taxonomy" id="2212470"/>
    <lineage>
        <taxon>Bacteria</taxon>
        <taxon>Candidatus Eiseniibacteriota</taxon>
    </lineage>
</organism>
<dbReference type="InterPro" id="IPR050180">
    <property type="entry name" value="RNR_Ribonuclease"/>
</dbReference>
<dbReference type="EMBL" id="VGIY01000001">
    <property type="protein sequence ID" value="MBM3316216.1"/>
    <property type="molecule type" value="Genomic_DNA"/>
</dbReference>
<dbReference type="SUPFAM" id="SSF50249">
    <property type="entry name" value="Nucleic acid-binding proteins"/>
    <property type="match status" value="2"/>
</dbReference>
<dbReference type="PANTHER" id="PTHR23355:SF9">
    <property type="entry name" value="DIS3-LIKE EXONUCLEASE 2"/>
    <property type="match status" value="1"/>
</dbReference>
<dbReference type="InterPro" id="IPR012340">
    <property type="entry name" value="NA-bd_OB-fold"/>
</dbReference>
<keyword evidence="3" id="KW-0269">Exonuclease</keyword>
<dbReference type="GO" id="GO:0004540">
    <property type="term" value="F:RNA nuclease activity"/>
    <property type="evidence" value="ECO:0007669"/>
    <property type="project" value="InterPro"/>
</dbReference>
<feature type="compositionally biased region" description="Basic residues" evidence="4">
    <location>
        <begin position="697"/>
        <end position="714"/>
    </location>
</feature>
<dbReference type="InterPro" id="IPR040476">
    <property type="entry name" value="CSD2"/>
</dbReference>
<dbReference type="CDD" id="cd00164">
    <property type="entry name" value="S1_like"/>
    <property type="match status" value="1"/>
</dbReference>
<dbReference type="PROSITE" id="PS01175">
    <property type="entry name" value="RIBONUCLEASE_II"/>
    <property type="match status" value="1"/>
</dbReference>
<evidence type="ECO:0000256" key="3">
    <source>
        <dbReference type="ARBA" id="ARBA00022839"/>
    </source>
</evidence>
<dbReference type="Pfam" id="PF17876">
    <property type="entry name" value="CSD2"/>
    <property type="match status" value="1"/>
</dbReference>
<dbReference type="Pfam" id="PF00773">
    <property type="entry name" value="RNB"/>
    <property type="match status" value="1"/>
</dbReference>
<evidence type="ECO:0000256" key="4">
    <source>
        <dbReference type="SAM" id="MobiDB-lite"/>
    </source>
</evidence>
<dbReference type="Proteomes" id="UP000748308">
    <property type="component" value="Unassembled WGS sequence"/>
</dbReference>
<sequence length="714" mass="77966">MSAEPLQGRYAATAGRYGFVRLSDDLSADLFIPPRHTGGALDGDLVACAPLYGSVLEDRREARVVAVLERRHARLTGALEGPRRDPHFVPDPPRLPSRLRVSGSCGQALPGDRVLAELVEDEGGRLPAVRVLARLGDAGDALLDAEIICTEFGLPGAYPPEALAEAERAAARVAACAWEGRRDFRAELAFTIDPADARDHDDAVSVAALPGGGWRLRVHIADVAEAVAEGGALDEEARRRGNSVYLPGRVIPMLPEVLSGEAMSLRPGEPRPVLTLSALVGAGGELRATRVEEGVIESRAAVDYDRAQAVLEGRAGYDPEIDEALRAMRALALGLRERRLARGGFDLVVPECEVDLDSRGLPRELRRRLPQPSTQIIEEFMILANRIACAYAVRRGHPYLFRVHGPPDPRALERFRAQVRFFAPEAPAAALADIEALRRWLARLPPGPRSWQIHALFLRAMQRALYGPADEGHFGLGLRGYAHFTSPIRRYPDLFNHRVVKWALARDRQEGPAAWRERAAETGRLCTETELRAERAEQALLRVKTVRWAEQRLGETFAGRVTATQPAGVYVEFDEAPVDGFLPREGYPARGGPGRRRRRRDPRAEAREQVVEPDLGVEVLVRIARVDLRARRIELELLSAGRAAQAGKRDRPPAGAGGGKGSGKAARQAARKVSGRGSGKASRKASRKAPDRAAGRTPRRGGSRVGRGRRGRRA</sequence>
<dbReference type="Gene3D" id="2.40.50.140">
    <property type="entry name" value="Nucleic acid-binding proteins"/>
    <property type="match status" value="2"/>
</dbReference>
<dbReference type="InterPro" id="IPR022966">
    <property type="entry name" value="RNase_II/R_CS"/>
</dbReference>
<dbReference type="GO" id="GO:0003723">
    <property type="term" value="F:RNA binding"/>
    <property type="evidence" value="ECO:0007669"/>
    <property type="project" value="InterPro"/>
</dbReference>
<keyword evidence="2" id="KW-0378">Hydrolase</keyword>
<proteinExistence type="predicted"/>
<dbReference type="Pfam" id="PF08206">
    <property type="entry name" value="OB_RNB"/>
    <property type="match status" value="1"/>
</dbReference>
<dbReference type="Pfam" id="PF00575">
    <property type="entry name" value="S1"/>
    <property type="match status" value="1"/>
</dbReference>
<feature type="region of interest" description="Disordered" evidence="4">
    <location>
        <begin position="582"/>
        <end position="608"/>
    </location>
</feature>
<evidence type="ECO:0000256" key="2">
    <source>
        <dbReference type="ARBA" id="ARBA00022801"/>
    </source>
</evidence>
<dbReference type="InterPro" id="IPR013223">
    <property type="entry name" value="RNase_B_OB_dom"/>
</dbReference>
<feature type="domain" description="S1 motif" evidence="5">
    <location>
        <begin position="554"/>
        <end position="638"/>
    </location>
</feature>
<dbReference type="AlphaFoldDB" id="A0A938BPU1"/>
<comment type="caution">
    <text evidence="6">The sequence shown here is derived from an EMBL/GenBank/DDBJ whole genome shotgun (WGS) entry which is preliminary data.</text>
</comment>
<dbReference type="GO" id="GO:0006402">
    <property type="term" value="P:mRNA catabolic process"/>
    <property type="evidence" value="ECO:0007669"/>
    <property type="project" value="TreeGrafter"/>
</dbReference>
<gene>
    <name evidence="6" type="ORF">FJY75_00015</name>
</gene>
<dbReference type="SMART" id="SM00955">
    <property type="entry name" value="RNB"/>
    <property type="match status" value="1"/>
</dbReference>
<reference evidence="6" key="1">
    <citation type="submission" date="2019-03" db="EMBL/GenBank/DDBJ databases">
        <title>Lake Tanganyika Metagenome-Assembled Genomes (MAGs).</title>
        <authorList>
            <person name="Tran P."/>
        </authorList>
    </citation>
    <scope>NUCLEOTIDE SEQUENCE</scope>
    <source>
        <strain evidence="6">M_DeepCast_400m_m2_100</strain>
    </source>
</reference>
<dbReference type="GO" id="GO:0004527">
    <property type="term" value="F:exonuclease activity"/>
    <property type="evidence" value="ECO:0007669"/>
    <property type="project" value="UniProtKB-KW"/>
</dbReference>
<feature type="region of interest" description="Disordered" evidence="4">
    <location>
        <begin position="642"/>
        <end position="714"/>
    </location>
</feature>
<evidence type="ECO:0000313" key="7">
    <source>
        <dbReference type="Proteomes" id="UP000748308"/>
    </source>
</evidence>
<dbReference type="PANTHER" id="PTHR23355">
    <property type="entry name" value="RIBONUCLEASE"/>
    <property type="match status" value="1"/>
</dbReference>
<dbReference type="InterPro" id="IPR003029">
    <property type="entry name" value="S1_domain"/>
</dbReference>
<protein>
    <submittedName>
        <fullName evidence="6">RNB domain-containing ribonuclease</fullName>
    </submittedName>
</protein>
<evidence type="ECO:0000259" key="5">
    <source>
        <dbReference type="PROSITE" id="PS50126"/>
    </source>
</evidence>
<dbReference type="SMART" id="SM00316">
    <property type="entry name" value="S1"/>
    <property type="match status" value="1"/>
</dbReference>
<evidence type="ECO:0000313" key="6">
    <source>
        <dbReference type="EMBL" id="MBM3316216.1"/>
    </source>
</evidence>
<dbReference type="InterPro" id="IPR001900">
    <property type="entry name" value="RNase_II/R"/>
</dbReference>
<accession>A0A938BPU1</accession>
<dbReference type="GO" id="GO:0005829">
    <property type="term" value="C:cytosol"/>
    <property type="evidence" value="ECO:0007669"/>
    <property type="project" value="TreeGrafter"/>
</dbReference>
<name>A0A938BPU1_UNCEI</name>
<evidence type="ECO:0000256" key="1">
    <source>
        <dbReference type="ARBA" id="ARBA00022722"/>
    </source>
</evidence>
<dbReference type="PROSITE" id="PS50126">
    <property type="entry name" value="S1"/>
    <property type="match status" value="1"/>
</dbReference>